<comment type="caution">
    <text evidence="2">The sequence shown here is derived from an EMBL/GenBank/DDBJ whole genome shotgun (WGS) entry which is preliminary data.</text>
</comment>
<evidence type="ECO:0000313" key="3">
    <source>
        <dbReference type="Proteomes" id="UP001155820"/>
    </source>
</evidence>
<keyword evidence="3" id="KW-1185">Reference proteome</keyword>
<organism evidence="2 3">
    <name type="scientific">Agrobacterium pusense</name>
    <dbReference type="NCBI Taxonomy" id="648995"/>
    <lineage>
        <taxon>Bacteria</taxon>
        <taxon>Pseudomonadati</taxon>
        <taxon>Pseudomonadota</taxon>
        <taxon>Alphaproteobacteria</taxon>
        <taxon>Hyphomicrobiales</taxon>
        <taxon>Rhizobiaceae</taxon>
        <taxon>Rhizobium/Agrobacterium group</taxon>
        <taxon>Agrobacterium</taxon>
    </lineage>
</organism>
<gene>
    <name evidence="2" type="ORF">FOB26_28460</name>
</gene>
<evidence type="ECO:0000256" key="1">
    <source>
        <dbReference type="SAM" id="MobiDB-lite"/>
    </source>
</evidence>
<dbReference type="Gene3D" id="1.10.530.10">
    <property type="match status" value="1"/>
</dbReference>
<dbReference type="EMBL" id="JABRWM010000006">
    <property type="protein sequence ID" value="NRF22991.1"/>
    <property type="molecule type" value="Genomic_DNA"/>
</dbReference>
<evidence type="ECO:0000313" key="2">
    <source>
        <dbReference type="EMBL" id="NRF22991.1"/>
    </source>
</evidence>
<dbReference type="CDD" id="cd00442">
    <property type="entry name" value="Lyz-like"/>
    <property type="match status" value="1"/>
</dbReference>
<protein>
    <submittedName>
        <fullName evidence="2">Uncharacterized protein</fullName>
    </submittedName>
</protein>
<dbReference type="AlphaFoldDB" id="A0AA44J2E1"/>
<name>A0AA44J2E1_9HYPH</name>
<dbReference type="RefSeq" id="WP_172874239.1">
    <property type="nucleotide sequence ID" value="NZ_JABRWL010000006.1"/>
</dbReference>
<reference evidence="2" key="1">
    <citation type="submission" date="2019-07" db="EMBL/GenBank/DDBJ databases">
        <title>FDA dAtabase for Regulatory Grade micrObial Sequences (FDA-ARGOS): Supporting development and validation of Infectious Disease Dx tests.</title>
        <authorList>
            <person name="Bachman M."/>
            <person name="Young C."/>
            <person name="Tallon L."/>
            <person name="Sadzewicz L."/>
            <person name="Vavikolanu K."/>
            <person name="Mehta A."/>
            <person name="Aluvathingal J."/>
            <person name="Nadendla S."/>
            <person name="Nandy P."/>
            <person name="Geyer C."/>
            <person name="Yan Y."/>
            <person name="Sichtig H."/>
        </authorList>
    </citation>
    <scope>NUCLEOTIDE SEQUENCE</scope>
    <source>
        <strain evidence="2">FDAARGOS_618</strain>
    </source>
</reference>
<proteinExistence type="predicted"/>
<feature type="region of interest" description="Disordered" evidence="1">
    <location>
        <begin position="1"/>
        <end position="21"/>
    </location>
</feature>
<sequence>MVKLPTIQPRGAVTRGPQSSVSAAEVANPYQQIASAFDAIGETLQAKALDDARIEGEQAVSRGPDGKLNVDLKSNISAAGRMYNRQATQAFSAQMEIETKQAMIRLQQEANGNPDTFKVGAKGFRDGMLTKVPKELRGPIGTMIDSEIGASQAGVEQQKYRADTVMQKSTLLESITMKDNDRAALARQGGTGTEEYKRAYTETRTLWNEISGNPVFQISPKEAELRLKQAADRDMGEAILGEAERALENGGELEAKKLADRILTDTSISLSPATRRQYAGLVSGMIKTHNSEARAAVAPLRELAKDRVKSWDAGIDIDSAADIDLIENIRKGDPAFAHYLTGKMAAARENRAIRALSNGQQVQLLETVRGANVVDRIIGVESGGNATAKNPNSSATGAGQFISSTWMNMMKQYRPDLVAGKSASEVLAMRGDPALSREMTARYAQENAQFLRNQGVETTDGNVYLAHFLGPRGAVQVLKADPGASVASIVGEGVVNANEFLRGMSVADLRAWSMKKMGGGSSPITAEAAKTLQGEVTADLKSSLTDWKARVARGDIPDASSLSLMSRQLSLVDDQDLRDEYASIFRNSEAYQGGYAGDPAAVEAFISSLQARAAGQGLSLAELEVMDSFKAGSEAAERDKKNDGLGYAMKAYEGFPQMPLLDVNNPSSYGETLRQYQNGVNIAQARGEMQNIPAFRPAQAQAVARMWQTGNPDQLDSLTNAMASSLSPETLRATLTDKPIKEALSGAILSNDPVKHAAAMQQLDLLSERVSMPQLEADFGKDAVDRLQDWQAKVRYFTPEETAEWLKQRNDPKWEERTKPLVRKGQDEARKVSAAEVVDKLDTNRLFDAGGPIDEQTRRMMLNDYVTLVGDRNASLDNIDTAKSQGIERMRKVWGVTGVYGDRGGRVMPYPPEAFYPEVNGSKDWIGRELAGIAQGRNIDVANLSLVSDQKTETAAQRGDMPGYMITFIDPATGMEELLTDEQGRPIRHFFDPQAAQKAGLSAAQETRRTRNDPWLVLPGGTAVGPLYMGGADPADLQNRQDRIKEIRGEQNNRVEQKRRIRAEMKNANIPGMPVEPGAN</sequence>
<dbReference type="Proteomes" id="UP001155820">
    <property type="component" value="Unassembled WGS sequence"/>
</dbReference>
<accession>A0AA44J2E1</accession>